<organism evidence="1 2">
    <name type="scientific">Priestia flexa</name>
    <dbReference type="NCBI Taxonomy" id="86664"/>
    <lineage>
        <taxon>Bacteria</taxon>
        <taxon>Bacillati</taxon>
        <taxon>Bacillota</taxon>
        <taxon>Bacilli</taxon>
        <taxon>Bacillales</taxon>
        <taxon>Bacillaceae</taxon>
        <taxon>Priestia</taxon>
    </lineage>
</organism>
<dbReference type="InterPro" id="IPR019270">
    <property type="entry name" value="DUF2283"/>
</dbReference>
<dbReference type="PIRSF" id="PIRSF021389">
    <property type="entry name" value="UCP021389"/>
    <property type="match status" value="1"/>
</dbReference>
<dbReference type="InterPro" id="IPR016789">
    <property type="entry name" value="UCP021389"/>
</dbReference>
<dbReference type="KEGG" id="bfx:BC359_18920"/>
<dbReference type="AlphaFoldDB" id="A0A8I1SP60"/>
<dbReference type="RefSeq" id="WP_167556177.1">
    <property type="nucleotide sequence ID" value="NZ_CM125968.1"/>
</dbReference>
<dbReference type="EMBL" id="JAEMWV010000007">
    <property type="protein sequence ID" value="MBN8252815.1"/>
    <property type="molecule type" value="Genomic_DNA"/>
</dbReference>
<evidence type="ECO:0000313" key="1">
    <source>
        <dbReference type="EMBL" id="MBN8252815.1"/>
    </source>
</evidence>
<dbReference type="GeneID" id="93680819"/>
<dbReference type="Proteomes" id="UP000664578">
    <property type="component" value="Unassembled WGS sequence"/>
</dbReference>
<sequence>MDARITYDTDAKLAYLYLFPASASYQIQETEELEVNPSLLLDIDSEGRIVGIELFGMLAEKIAPLSGAEHIYTMHDEMFSFYLSSQEVHATFVFNGIKFCFADADYQDFVGFDVIDSNLYERQLLMQLVKP</sequence>
<comment type="caution">
    <text evidence="1">The sequence shown here is derived from an EMBL/GenBank/DDBJ whole genome shotgun (WGS) entry which is preliminary data.</text>
</comment>
<dbReference type="Pfam" id="PF10049">
    <property type="entry name" value="DUF2283"/>
    <property type="match status" value="1"/>
</dbReference>
<evidence type="ECO:0000313" key="2">
    <source>
        <dbReference type="Proteomes" id="UP000664578"/>
    </source>
</evidence>
<protein>
    <submittedName>
        <fullName evidence="1">DUF2283 domain-containing protein</fullName>
    </submittedName>
</protein>
<accession>A0A8I1SP60</accession>
<name>A0A8I1SP60_9BACI</name>
<gene>
    <name evidence="1" type="ORF">JF537_14635</name>
</gene>
<reference evidence="1" key="1">
    <citation type="submission" date="2020-12" db="EMBL/GenBank/DDBJ databases">
        <title>PHA producing bacteria isolated from mangrove.</title>
        <authorList>
            <person name="Zheng W."/>
            <person name="Yu S."/>
            <person name="Huang Y."/>
        </authorList>
    </citation>
    <scope>NUCLEOTIDE SEQUENCE</scope>
    <source>
        <strain evidence="1">GN22-4</strain>
    </source>
</reference>
<proteinExistence type="predicted"/>